<dbReference type="Proteomes" id="UP000186341">
    <property type="component" value="Unassembled WGS sequence"/>
</dbReference>
<evidence type="ECO:0000256" key="1">
    <source>
        <dbReference type="SAM" id="Phobius"/>
    </source>
</evidence>
<evidence type="ECO:0000313" key="2">
    <source>
        <dbReference type="EMBL" id="OLU41147.1"/>
    </source>
</evidence>
<name>A0A1U7NHE7_9FIRM</name>
<dbReference type="EMBL" id="MPJW01000090">
    <property type="protein sequence ID" value="OLU41147.1"/>
    <property type="molecule type" value="Genomic_DNA"/>
</dbReference>
<accession>A0A1U7NHE7</accession>
<organism evidence="2 3">
    <name type="scientific">Ileibacterium valens</name>
    <dbReference type="NCBI Taxonomy" id="1862668"/>
    <lineage>
        <taxon>Bacteria</taxon>
        <taxon>Bacillati</taxon>
        <taxon>Bacillota</taxon>
        <taxon>Erysipelotrichia</taxon>
        <taxon>Erysipelotrichales</taxon>
        <taxon>Erysipelotrichaceae</taxon>
        <taxon>Ileibacterium</taxon>
    </lineage>
</organism>
<feature type="transmembrane region" description="Helical" evidence="1">
    <location>
        <begin position="38"/>
        <end position="55"/>
    </location>
</feature>
<dbReference type="RefSeq" id="WP_075818461.1">
    <property type="nucleotide sequence ID" value="NZ_CAJUTZ010000010.1"/>
</dbReference>
<keyword evidence="1" id="KW-1133">Transmembrane helix</keyword>
<keyword evidence="3" id="KW-1185">Reference proteome</keyword>
<dbReference type="Pfam" id="PF10825">
    <property type="entry name" value="DUF2752"/>
    <property type="match status" value="1"/>
</dbReference>
<reference evidence="2 3" key="1">
    <citation type="submission" date="2016-11" db="EMBL/GenBank/DDBJ databases">
        <title>Description of two novel members of the family Erysipelotrichaceae: Ileibacterium lipovorans gen. nov., sp. nov. and Dubosiella newyorkensis, gen. nov., sp. nov.</title>
        <authorList>
            <person name="Cox L.M."/>
            <person name="Sohn J."/>
            <person name="Tyrrell K.L."/>
            <person name="Citron D.M."/>
            <person name="Lawson P.A."/>
            <person name="Patel N.B."/>
            <person name="Iizumi T."/>
            <person name="Perez-Perez G.I."/>
            <person name="Goldstein E.J."/>
            <person name="Blaser M.J."/>
        </authorList>
    </citation>
    <scope>NUCLEOTIDE SEQUENCE [LARGE SCALE GENOMIC DNA]</scope>
    <source>
        <strain evidence="2 3">NYU-BL-A3</strain>
    </source>
</reference>
<feature type="transmembrane region" description="Helical" evidence="1">
    <location>
        <begin position="83"/>
        <end position="105"/>
    </location>
</feature>
<sequence>MNKEKNIQKQTDNYNIPDLPFTDRKAHESNKGKQRVEAAFLFFVIGLVVFVFGYHCPIRYITGIDCPGCGMTRALLALLKGDLAASIAFHPFLLPSILLFGMTVVSYLKSNKKAAEICLYIWSAGMLICWIIKLVN</sequence>
<keyword evidence="1" id="KW-0472">Membrane</keyword>
<dbReference type="OrthoDB" id="9815897at2"/>
<protein>
    <recommendedName>
        <fullName evidence="4">DUF2752 domain-containing protein</fullName>
    </recommendedName>
</protein>
<feature type="transmembrane region" description="Helical" evidence="1">
    <location>
        <begin position="117"/>
        <end position="135"/>
    </location>
</feature>
<dbReference type="AlphaFoldDB" id="A0A1U7NHE7"/>
<evidence type="ECO:0000313" key="3">
    <source>
        <dbReference type="Proteomes" id="UP000186341"/>
    </source>
</evidence>
<evidence type="ECO:0008006" key="4">
    <source>
        <dbReference type="Google" id="ProtNLM"/>
    </source>
</evidence>
<proteinExistence type="predicted"/>
<comment type="caution">
    <text evidence="2">The sequence shown here is derived from an EMBL/GenBank/DDBJ whole genome shotgun (WGS) entry which is preliminary data.</text>
</comment>
<dbReference type="GeneID" id="82204164"/>
<gene>
    <name evidence="2" type="ORF">BO222_03680</name>
</gene>
<keyword evidence="1" id="KW-0812">Transmembrane</keyword>
<dbReference type="InterPro" id="IPR021215">
    <property type="entry name" value="DUF2752"/>
</dbReference>